<evidence type="ECO:0000259" key="2">
    <source>
        <dbReference type="PROSITE" id="PS51462"/>
    </source>
</evidence>
<feature type="domain" description="Nudix hydrolase" evidence="2">
    <location>
        <begin position="45"/>
        <end position="178"/>
    </location>
</feature>
<dbReference type="GO" id="GO:0016787">
    <property type="term" value="F:hydrolase activity"/>
    <property type="evidence" value="ECO:0007669"/>
    <property type="project" value="UniProtKB-KW"/>
</dbReference>
<name>A0ABN2VBW9_9ACTN</name>
<evidence type="ECO:0000256" key="1">
    <source>
        <dbReference type="ARBA" id="ARBA00022801"/>
    </source>
</evidence>
<gene>
    <name evidence="3" type="ORF">GCM10009839_80720</name>
</gene>
<dbReference type="PROSITE" id="PS51462">
    <property type="entry name" value="NUDIX"/>
    <property type="match status" value="1"/>
</dbReference>
<dbReference type="Gene3D" id="3.90.79.10">
    <property type="entry name" value="Nucleoside Triphosphate Pyrophosphohydrolase"/>
    <property type="match status" value="1"/>
</dbReference>
<accession>A0ABN2VBW9</accession>
<sequence length="208" mass="23151">MEIRDEPEKWPVLASEEKFRGHVISIRTDTVRMVDGKVAERDYVVHPGAVGVVALDEADRVLLVRQYRHPVGWRLWELPAGLLDHPGENPLAAAKRELYEEAHQQAADWRVLVDLFTTPGGSDEAIRVYLARGVSEAEGEQFAREHEEADMRALWADRSEVTRLILAGELHNPLAVAGVLALSTAIATNALGDLRPADAPWPQRPYEG</sequence>
<reference evidence="3 4" key="1">
    <citation type="journal article" date="2019" name="Int. J. Syst. Evol. Microbiol.">
        <title>The Global Catalogue of Microorganisms (GCM) 10K type strain sequencing project: providing services to taxonomists for standard genome sequencing and annotation.</title>
        <authorList>
            <consortium name="The Broad Institute Genomics Platform"/>
            <consortium name="The Broad Institute Genome Sequencing Center for Infectious Disease"/>
            <person name="Wu L."/>
            <person name="Ma J."/>
        </authorList>
    </citation>
    <scope>NUCLEOTIDE SEQUENCE [LARGE SCALE GENOMIC DNA]</scope>
    <source>
        <strain evidence="3 4">JCM 16014</strain>
    </source>
</reference>
<dbReference type="InterPro" id="IPR015797">
    <property type="entry name" value="NUDIX_hydrolase-like_dom_sf"/>
</dbReference>
<proteinExistence type="predicted"/>
<organism evidence="3 4">
    <name type="scientific">Catenulispora yoronensis</name>
    <dbReference type="NCBI Taxonomy" id="450799"/>
    <lineage>
        <taxon>Bacteria</taxon>
        <taxon>Bacillati</taxon>
        <taxon>Actinomycetota</taxon>
        <taxon>Actinomycetes</taxon>
        <taxon>Catenulisporales</taxon>
        <taxon>Catenulisporaceae</taxon>
        <taxon>Catenulispora</taxon>
    </lineage>
</organism>
<dbReference type="SUPFAM" id="SSF55811">
    <property type="entry name" value="Nudix"/>
    <property type="match status" value="1"/>
</dbReference>
<dbReference type="RefSeq" id="WP_344671012.1">
    <property type="nucleotide sequence ID" value="NZ_BAAAQN010000072.1"/>
</dbReference>
<dbReference type="PANTHER" id="PTHR11839">
    <property type="entry name" value="UDP/ADP-SUGAR PYROPHOSPHATASE"/>
    <property type="match status" value="1"/>
</dbReference>
<dbReference type="InterPro" id="IPR000086">
    <property type="entry name" value="NUDIX_hydrolase_dom"/>
</dbReference>
<dbReference type="Pfam" id="PF00293">
    <property type="entry name" value="NUDIX"/>
    <property type="match status" value="1"/>
</dbReference>
<comment type="caution">
    <text evidence="3">The sequence shown here is derived from an EMBL/GenBank/DDBJ whole genome shotgun (WGS) entry which is preliminary data.</text>
</comment>
<dbReference type="PANTHER" id="PTHR11839:SF31">
    <property type="entry name" value="ADP-RIBOSE PYROPHOSPHATASE"/>
    <property type="match status" value="1"/>
</dbReference>
<dbReference type="CDD" id="cd24158">
    <property type="entry name" value="NUDIX_ADPRase_Rv1700"/>
    <property type="match status" value="1"/>
</dbReference>
<dbReference type="Proteomes" id="UP001500751">
    <property type="component" value="Unassembled WGS sequence"/>
</dbReference>
<dbReference type="EMBL" id="BAAAQN010000072">
    <property type="protein sequence ID" value="GAA2058683.1"/>
    <property type="molecule type" value="Genomic_DNA"/>
</dbReference>
<keyword evidence="1 3" id="KW-0378">Hydrolase</keyword>
<evidence type="ECO:0000313" key="3">
    <source>
        <dbReference type="EMBL" id="GAA2058683.1"/>
    </source>
</evidence>
<keyword evidence="4" id="KW-1185">Reference proteome</keyword>
<evidence type="ECO:0000313" key="4">
    <source>
        <dbReference type="Proteomes" id="UP001500751"/>
    </source>
</evidence>
<protein>
    <submittedName>
        <fullName evidence="3">NUDIX hydrolase</fullName>
    </submittedName>
</protein>